<gene>
    <name evidence="2" type="ORF">SBRY_170011</name>
</gene>
<dbReference type="AlphaFoldDB" id="A0A9W4E3V4"/>
<sequence>MGHCGAGSRSWLQPTRSDGSYRRPAAQQQGQWGARQGAHGGEHGADILPHPDAGHADGRGRGRGREEAQRGAVPERWKESSVHPLASPSPDTAGPSGGLHHFPGRNLVEDGAVTNRTSTLLSALAFGFFGRPAPLQAAVPCRRQALPEWGR</sequence>
<evidence type="ECO:0000313" key="2">
    <source>
        <dbReference type="EMBL" id="CAG7623803.1"/>
    </source>
</evidence>
<name>A0A9W4E3V4_9ACTN</name>
<evidence type="ECO:0000313" key="3">
    <source>
        <dbReference type="Proteomes" id="UP001153328"/>
    </source>
</evidence>
<dbReference type="Proteomes" id="UP001153328">
    <property type="component" value="Unassembled WGS sequence"/>
</dbReference>
<comment type="caution">
    <text evidence="2">The sequence shown here is derived from an EMBL/GenBank/DDBJ whole genome shotgun (WGS) entry which is preliminary data.</text>
</comment>
<accession>A0A9W4E3V4</accession>
<evidence type="ECO:0000256" key="1">
    <source>
        <dbReference type="SAM" id="MobiDB-lite"/>
    </source>
</evidence>
<reference evidence="2" key="1">
    <citation type="submission" date="2021-06" db="EMBL/GenBank/DDBJ databases">
        <authorList>
            <person name="Arsene-Ploetze F."/>
        </authorList>
    </citation>
    <scope>NUCLEOTIDE SEQUENCE</scope>
    <source>
        <strain evidence="2">SBRY1</strain>
    </source>
</reference>
<organism evidence="2 3">
    <name type="scientific">Actinacidiphila bryophytorum</name>
    <dbReference type="NCBI Taxonomy" id="1436133"/>
    <lineage>
        <taxon>Bacteria</taxon>
        <taxon>Bacillati</taxon>
        <taxon>Actinomycetota</taxon>
        <taxon>Actinomycetes</taxon>
        <taxon>Kitasatosporales</taxon>
        <taxon>Streptomycetaceae</taxon>
        <taxon>Actinacidiphila</taxon>
    </lineage>
</organism>
<protein>
    <submittedName>
        <fullName evidence="2">Uncharacterized protein</fullName>
    </submittedName>
</protein>
<feature type="compositionally biased region" description="Basic and acidic residues" evidence="1">
    <location>
        <begin position="52"/>
        <end position="81"/>
    </location>
</feature>
<dbReference type="EMBL" id="CAJVAX010000009">
    <property type="protein sequence ID" value="CAG7623803.1"/>
    <property type="molecule type" value="Genomic_DNA"/>
</dbReference>
<keyword evidence="3" id="KW-1185">Reference proteome</keyword>
<feature type="compositionally biased region" description="Low complexity" evidence="1">
    <location>
        <begin position="25"/>
        <end position="37"/>
    </location>
</feature>
<feature type="region of interest" description="Disordered" evidence="1">
    <location>
        <begin position="1"/>
        <end position="103"/>
    </location>
</feature>
<proteinExistence type="predicted"/>